<proteinExistence type="predicted"/>
<dbReference type="Gene3D" id="1.25.40.10">
    <property type="entry name" value="Tetratricopeptide repeat domain"/>
    <property type="match status" value="2"/>
</dbReference>
<feature type="domain" description="CHAT" evidence="1">
    <location>
        <begin position="702"/>
        <end position="972"/>
    </location>
</feature>
<dbReference type="InterPro" id="IPR011990">
    <property type="entry name" value="TPR-like_helical_dom_sf"/>
</dbReference>
<dbReference type="Pfam" id="PF12770">
    <property type="entry name" value="CHAT"/>
    <property type="match status" value="1"/>
</dbReference>
<comment type="caution">
    <text evidence="2">The sequence shown here is derived from an EMBL/GenBank/DDBJ whole genome shotgun (WGS) entry which is preliminary data.</text>
</comment>
<gene>
    <name evidence="2" type="ORF">ACFL27_00185</name>
</gene>
<protein>
    <submittedName>
        <fullName evidence="2">CHAT domain-containing protein</fullName>
    </submittedName>
</protein>
<evidence type="ECO:0000313" key="2">
    <source>
        <dbReference type="EMBL" id="MFC1848600.1"/>
    </source>
</evidence>
<dbReference type="SUPFAM" id="SSF48452">
    <property type="entry name" value="TPR-like"/>
    <property type="match status" value="2"/>
</dbReference>
<accession>A0ABV6YQW7</accession>
<name>A0ABV6YQW7_UNCC1</name>
<evidence type="ECO:0000313" key="3">
    <source>
        <dbReference type="Proteomes" id="UP001594351"/>
    </source>
</evidence>
<organism evidence="2 3">
    <name type="scientific">candidate division CSSED10-310 bacterium</name>
    <dbReference type="NCBI Taxonomy" id="2855610"/>
    <lineage>
        <taxon>Bacteria</taxon>
        <taxon>Bacteria division CSSED10-310</taxon>
    </lineage>
</organism>
<keyword evidence="3" id="KW-1185">Reference proteome</keyword>
<reference evidence="2 3" key="1">
    <citation type="submission" date="2024-09" db="EMBL/GenBank/DDBJ databases">
        <title>Laminarin stimulates single cell rates of sulfate reduction while oxygen inhibits transcriptomic activity in coastal marine sediment.</title>
        <authorList>
            <person name="Lindsay M."/>
            <person name="Orcutt B."/>
            <person name="Emerson D."/>
            <person name="Stepanauskas R."/>
            <person name="D'Angelo T."/>
        </authorList>
    </citation>
    <scope>NUCLEOTIDE SEQUENCE [LARGE SCALE GENOMIC DNA]</scope>
    <source>
        <strain evidence="2">SAG AM-311-K15</strain>
    </source>
</reference>
<dbReference type="Proteomes" id="UP001594351">
    <property type="component" value="Unassembled WGS sequence"/>
</dbReference>
<dbReference type="InterPro" id="IPR024983">
    <property type="entry name" value="CHAT_dom"/>
</dbReference>
<evidence type="ECO:0000259" key="1">
    <source>
        <dbReference type="Pfam" id="PF12770"/>
    </source>
</evidence>
<dbReference type="EMBL" id="JBHPBY010000001">
    <property type="protein sequence ID" value="MFC1848600.1"/>
    <property type="molecule type" value="Genomic_DNA"/>
</dbReference>
<sequence>MTDNHSNEEPEPENDRFKLINDEIEVEVQSAQKYYENKLYHLSLRRYDGALQLFQHLPPVERELLSTLYFQIELHRAIIFLHLGNPYKVIDICTALNQKGDTLSPEISLDLEQILGTAHYLADHFEEAIRLLNRAELEYANILQNDKSRATLLKAGKLLKVNALAHVYKISLDKGMSKLYMARELFLDSQTPLQVAECDVHLGELCLYFQELRSARFHITTAYSVFVNSGSKAKLGFCLWLYARLERISGNANRAVELYREAMQNYQEQSLFRPVFLILVERAQFYVQLGDSERAEESLLEAEDLSQHLDNSYHEKIFLKLKQLEIMVKTTSSQFDIRKGYRDLIRALRDQSITNILHYLILRMFILEADGGDLMLAEELVHETENFWQSFKSNSYPLTPVMNATIALKKGNPSEAEKILIQAHSQYKNKNLEQFLCLMALKIALLQSGELNSPVLAHDYFRKAINLMEGDLMLFKTPFHRDIFFHFFGDAHNEYVAYIISLEHYKLLFEISERKLLSDQKRAFGCDISQRLLPSSLSLNQQNRWQEMVALSKKILHFEGSFEFCNPYDFQREPLIHEHEDLLHIGPGKEKCFDTNAEDIYAERKSLYDRFAQIKAEIMGEDPRWQNIFNIQSLELDKIVPDLDRRTVILMFIVGHKKVYGIMINQTGIFYTYEVALSRTQLSDLVNEYNLSISEGKNSAKASTRLWIYLVKPFYENISDKIDRLVIVPHDVLWKLPFHLLKKSGQYLWDRFLIEYSPSVTMYAAVKNEGATRRRKQFRCLTLMVPGISEQLSDLVNLEHIIKDKKSVDDITLISESLTRKKFWQNADKSNIIIIGTKLTLFDKYPMASFFELAPVEFYNFEVSITLDDIMEKKFSETDLVIFPSVSNKQDADSPHCAHALLYRSWFHAGVPTLIYSPWPSDPVAVSLFIQMFLQHKTKMSLAQALRQAAFSLRNTGDFTVIRDWAPLSMIGYGGFIGQETKMKFFSRSRS</sequence>